<dbReference type="InterPro" id="IPR034193">
    <property type="entry name" value="PCSK9_ProteinaseK-like"/>
</dbReference>
<gene>
    <name evidence="11" type="ORF">B0T25DRAFT_613650</name>
</gene>
<evidence type="ECO:0000259" key="9">
    <source>
        <dbReference type="Pfam" id="PF00082"/>
    </source>
</evidence>
<keyword evidence="2 6" id="KW-0645">Protease</keyword>
<keyword evidence="3 8" id="KW-0732">Signal</keyword>
<dbReference type="GO" id="GO:0004252">
    <property type="term" value="F:serine-type endopeptidase activity"/>
    <property type="evidence" value="ECO:0007669"/>
    <property type="project" value="UniProtKB-UniRule"/>
</dbReference>
<dbReference type="PROSITE" id="PS00138">
    <property type="entry name" value="SUBTILASE_SER"/>
    <property type="match status" value="1"/>
</dbReference>
<dbReference type="SUPFAM" id="SSF52743">
    <property type="entry name" value="Subtilisin-like"/>
    <property type="match status" value="1"/>
</dbReference>
<dbReference type="EMBL" id="JAUIQD010000006">
    <property type="protein sequence ID" value="KAK3346930.1"/>
    <property type="molecule type" value="Genomic_DNA"/>
</dbReference>
<evidence type="ECO:0000256" key="6">
    <source>
        <dbReference type="PROSITE-ProRule" id="PRU01240"/>
    </source>
</evidence>
<dbReference type="InterPro" id="IPR022398">
    <property type="entry name" value="Peptidase_S8_His-AS"/>
</dbReference>
<reference evidence="11" key="2">
    <citation type="submission" date="2023-06" db="EMBL/GenBank/DDBJ databases">
        <authorList>
            <consortium name="Lawrence Berkeley National Laboratory"/>
            <person name="Haridas S."/>
            <person name="Hensen N."/>
            <person name="Bonometti L."/>
            <person name="Westerberg I."/>
            <person name="Brannstrom I.O."/>
            <person name="Guillou S."/>
            <person name="Cros-Aarteil S."/>
            <person name="Calhoun S."/>
            <person name="Kuo A."/>
            <person name="Mondo S."/>
            <person name="Pangilinan J."/>
            <person name="Riley R."/>
            <person name="Labutti K."/>
            <person name="Andreopoulos B."/>
            <person name="Lipzen A."/>
            <person name="Chen C."/>
            <person name="Yanf M."/>
            <person name="Daum C."/>
            <person name="Ng V."/>
            <person name="Clum A."/>
            <person name="Steindorff A."/>
            <person name="Ohm R."/>
            <person name="Martin F."/>
            <person name="Silar P."/>
            <person name="Natvig D."/>
            <person name="Lalanne C."/>
            <person name="Gautier V."/>
            <person name="Ament-Velasquez S.L."/>
            <person name="Kruys A."/>
            <person name="Hutchinson M.I."/>
            <person name="Powell A.J."/>
            <person name="Barry K."/>
            <person name="Miller A.N."/>
            <person name="Grigoriev I.V."/>
            <person name="Debuchy R."/>
            <person name="Gladieux P."/>
            <person name="Thoren M.H."/>
            <person name="Johannesson H."/>
        </authorList>
    </citation>
    <scope>NUCLEOTIDE SEQUENCE</scope>
    <source>
        <strain evidence="11">CBS 955.72</strain>
    </source>
</reference>
<comment type="similarity">
    <text evidence="1 6 7">Belongs to the peptidase S8 family.</text>
</comment>
<feature type="active site" description="Charge relay system" evidence="6">
    <location>
        <position position="198"/>
    </location>
</feature>
<evidence type="ECO:0000256" key="5">
    <source>
        <dbReference type="ARBA" id="ARBA00022825"/>
    </source>
</evidence>
<dbReference type="InterPro" id="IPR037045">
    <property type="entry name" value="S8pro/Inhibitor_I9_sf"/>
</dbReference>
<dbReference type="GO" id="GO:0005576">
    <property type="term" value="C:extracellular region"/>
    <property type="evidence" value="ECO:0007669"/>
    <property type="project" value="UniProtKB-ARBA"/>
</dbReference>
<feature type="chain" id="PRO_5042556343" evidence="8">
    <location>
        <begin position="21"/>
        <end position="413"/>
    </location>
</feature>
<organism evidence="11 12">
    <name type="scientific">Lasiosphaeria hispida</name>
    <dbReference type="NCBI Taxonomy" id="260671"/>
    <lineage>
        <taxon>Eukaryota</taxon>
        <taxon>Fungi</taxon>
        <taxon>Dikarya</taxon>
        <taxon>Ascomycota</taxon>
        <taxon>Pezizomycotina</taxon>
        <taxon>Sordariomycetes</taxon>
        <taxon>Sordariomycetidae</taxon>
        <taxon>Sordariales</taxon>
        <taxon>Lasiosphaeriaceae</taxon>
        <taxon>Lasiosphaeria</taxon>
    </lineage>
</organism>
<dbReference type="InterPro" id="IPR023828">
    <property type="entry name" value="Peptidase_S8_Ser-AS"/>
</dbReference>
<evidence type="ECO:0000256" key="8">
    <source>
        <dbReference type="SAM" id="SignalP"/>
    </source>
</evidence>
<name>A0AAJ0HCR0_9PEZI</name>
<evidence type="ECO:0000256" key="3">
    <source>
        <dbReference type="ARBA" id="ARBA00022729"/>
    </source>
</evidence>
<keyword evidence="5 6" id="KW-0720">Serine protease</keyword>
<evidence type="ECO:0000313" key="11">
    <source>
        <dbReference type="EMBL" id="KAK3346930.1"/>
    </source>
</evidence>
<dbReference type="PROSITE" id="PS00136">
    <property type="entry name" value="SUBTILASE_ASP"/>
    <property type="match status" value="1"/>
</dbReference>
<feature type="domain" description="Peptidase S8/S53" evidence="9">
    <location>
        <begin position="158"/>
        <end position="400"/>
    </location>
</feature>
<protein>
    <submittedName>
        <fullName evidence="11">Peptidase S8/S53 domain-containing protein</fullName>
    </submittedName>
</protein>
<evidence type="ECO:0000256" key="1">
    <source>
        <dbReference type="ARBA" id="ARBA00011073"/>
    </source>
</evidence>
<evidence type="ECO:0000256" key="7">
    <source>
        <dbReference type="RuleBase" id="RU003355"/>
    </source>
</evidence>
<dbReference type="Gene3D" id="3.30.70.80">
    <property type="entry name" value="Peptidase S8 propeptide/proteinase inhibitor I9"/>
    <property type="match status" value="1"/>
</dbReference>
<dbReference type="InterPro" id="IPR036852">
    <property type="entry name" value="Peptidase_S8/S53_dom_sf"/>
</dbReference>
<dbReference type="SUPFAM" id="SSF54897">
    <property type="entry name" value="Protease propeptides/inhibitors"/>
    <property type="match status" value="1"/>
</dbReference>
<accession>A0AAJ0HCR0</accession>
<dbReference type="Gene3D" id="3.40.50.200">
    <property type="entry name" value="Peptidase S8/S53 domain"/>
    <property type="match status" value="1"/>
</dbReference>
<feature type="active site" description="Charge relay system" evidence="6">
    <location>
        <position position="167"/>
    </location>
</feature>
<dbReference type="AlphaFoldDB" id="A0AAJ0HCR0"/>
<dbReference type="InterPro" id="IPR010259">
    <property type="entry name" value="S8pro/Inhibitor_I9"/>
</dbReference>
<dbReference type="PRINTS" id="PR00723">
    <property type="entry name" value="SUBTILISIN"/>
</dbReference>
<proteinExistence type="inferred from homology"/>
<dbReference type="FunFam" id="3.40.50.200:FF:000007">
    <property type="entry name" value="Subtilisin-like serine protease"/>
    <property type="match status" value="1"/>
</dbReference>
<feature type="domain" description="Inhibitor I9" evidence="10">
    <location>
        <begin position="38"/>
        <end position="112"/>
    </location>
</feature>
<evidence type="ECO:0000313" key="12">
    <source>
        <dbReference type="Proteomes" id="UP001275084"/>
    </source>
</evidence>
<keyword evidence="12" id="KW-1185">Reference proteome</keyword>
<dbReference type="InterPro" id="IPR050131">
    <property type="entry name" value="Peptidase_S8_subtilisin-like"/>
</dbReference>
<feature type="signal peptide" evidence="8">
    <location>
        <begin position="1"/>
        <end position="20"/>
    </location>
</feature>
<evidence type="ECO:0000259" key="10">
    <source>
        <dbReference type="Pfam" id="PF05922"/>
    </source>
</evidence>
<dbReference type="InterPro" id="IPR015500">
    <property type="entry name" value="Peptidase_S8_subtilisin-rel"/>
</dbReference>
<dbReference type="PANTHER" id="PTHR43806">
    <property type="entry name" value="PEPTIDASE S8"/>
    <property type="match status" value="1"/>
</dbReference>
<dbReference type="Pfam" id="PF05922">
    <property type="entry name" value="Inhibitor_I9"/>
    <property type="match status" value="1"/>
</dbReference>
<evidence type="ECO:0000256" key="2">
    <source>
        <dbReference type="ARBA" id="ARBA00022670"/>
    </source>
</evidence>
<dbReference type="PANTHER" id="PTHR43806:SF58">
    <property type="entry name" value="ALKALINE PROTEASE 1-RELATED"/>
    <property type="match status" value="1"/>
</dbReference>
<dbReference type="Proteomes" id="UP001275084">
    <property type="component" value="Unassembled WGS sequence"/>
</dbReference>
<dbReference type="GO" id="GO:0006508">
    <property type="term" value="P:proteolysis"/>
    <property type="evidence" value="ECO:0007669"/>
    <property type="project" value="UniProtKB-KW"/>
</dbReference>
<comment type="caution">
    <text evidence="11">The sequence shown here is derived from an EMBL/GenBank/DDBJ whole genome shotgun (WGS) entry which is preliminary data.</text>
</comment>
<evidence type="ECO:0000256" key="4">
    <source>
        <dbReference type="ARBA" id="ARBA00022801"/>
    </source>
</evidence>
<dbReference type="Pfam" id="PF00082">
    <property type="entry name" value="Peptidase_S8"/>
    <property type="match status" value="1"/>
</dbReference>
<feature type="active site" description="Charge relay system" evidence="6">
    <location>
        <position position="357"/>
    </location>
</feature>
<dbReference type="InterPro" id="IPR023827">
    <property type="entry name" value="Peptidase_S8_Asp-AS"/>
</dbReference>
<dbReference type="PROSITE" id="PS51892">
    <property type="entry name" value="SUBTILASE"/>
    <property type="match status" value="1"/>
</dbReference>
<dbReference type="PROSITE" id="PS00137">
    <property type="entry name" value="SUBTILASE_HIS"/>
    <property type="match status" value="1"/>
</dbReference>
<dbReference type="CDD" id="cd04077">
    <property type="entry name" value="Peptidases_S8_PCSK9_ProteinaseK_like"/>
    <property type="match status" value="1"/>
</dbReference>
<reference evidence="11" key="1">
    <citation type="journal article" date="2023" name="Mol. Phylogenet. Evol.">
        <title>Genome-scale phylogeny and comparative genomics of the fungal order Sordariales.</title>
        <authorList>
            <person name="Hensen N."/>
            <person name="Bonometti L."/>
            <person name="Westerberg I."/>
            <person name="Brannstrom I.O."/>
            <person name="Guillou S."/>
            <person name="Cros-Aarteil S."/>
            <person name="Calhoun S."/>
            <person name="Haridas S."/>
            <person name="Kuo A."/>
            <person name="Mondo S."/>
            <person name="Pangilinan J."/>
            <person name="Riley R."/>
            <person name="LaButti K."/>
            <person name="Andreopoulos B."/>
            <person name="Lipzen A."/>
            <person name="Chen C."/>
            <person name="Yan M."/>
            <person name="Daum C."/>
            <person name="Ng V."/>
            <person name="Clum A."/>
            <person name="Steindorff A."/>
            <person name="Ohm R.A."/>
            <person name="Martin F."/>
            <person name="Silar P."/>
            <person name="Natvig D.O."/>
            <person name="Lalanne C."/>
            <person name="Gautier V."/>
            <person name="Ament-Velasquez S.L."/>
            <person name="Kruys A."/>
            <person name="Hutchinson M.I."/>
            <person name="Powell A.J."/>
            <person name="Barry K."/>
            <person name="Miller A.N."/>
            <person name="Grigoriev I.V."/>
            <person name="Debuchy R."/>
            <person name="Gladieux P."/>
            <person name="Hiltunen Thoren M."/>
            <person name="Johannesson H."/>
        </authorList>
    </citation>
    <scope>NUCLEOTIDE SEQUENCE</scope>
    <source>
        <strain evidence="11">CBS 955.72</strain>
    </source>
</reference>
<keyword evidence="4 6" id="KW-0378">Hydrolase</keyword>
<sequence length="413" mass="42639">MKIFNAIAGLTALFIPLALAEAPIKNSGASKDLVLPDRYIVVYKKNADPALRKKHEEDINTKAKEAKKGGVVNKLDLGDLHGYIAELPPSTLKDVTASDLIDFVELDTIVKVNPIKLDADKAVEKRSFQTQANAPWGLGRISHRIPGSSDYVYDNSGGEGIRVYVVDTGIMTSHTDFGGRAIHGANFANLNNNDENGHGTHVAGTVGGKTYGVAKKATLVSVKVLDANGAGSLGNVVLGIIWAALNAEANGGAEKAVINVSLGSGTNELLNMVVDIATDIGATVVAAAGNENDDAANHSPASAPSAITVGALNQTDGRAYFSNFGGLVDVFAPGVAVLSSCLSAVSNSASCSYSGTSMAAPHISGLAAYYIKLCGLSGYAAVTNKIIDTATINTLSDAQGSPRRIAYNLATSP</sequence>
<dbReference type="InterPro" id="IPR000209">
    <property type="entry name" value="Peptidase_S8/S53_dom"/>
</dbReference>